<name>A0AAV0DNM2_9ASTE</name>
<gene>
    <name evidence="2" type="ORF">CEPIT_LOCUS16095</name>
</gene>
<feature type="domain" description="Retroviral polymerase SH3-like" evidence="1">
    <location>
        <begin position="4"/>
        <end position="57"/>
    </location>
</feature>
<evidence type="ECO:0000313" key="2">
    <source>
        <dbReference type="EMBL" id="CAH9102720.1"/>
    </source>
</evidence>
<evidence type="ECO:0000259" key="1">
    <source>
        <dbReference type="Pfam" id="PF25597"/>
    </source>
</evidence>
<evidence type="ECO:0000313" key="3">
    <source>
        <dbReference type="Proteomes" id="UP001152523"/>
    </source>
</evidence>
<protein>
    <recommendedName>
        <fullName evidence="1">Retroviral polymerase SH3-like domain-containing protein</fullName>
    </recommendedName>
</protein>
<proteinExistence type="predicted"/>
<dbReference type="Proteomes" id="UP001152523">
    <property type="component" value="Unassembled WGS sequence"/>
</dbReference>
<comment type="caution">
    <text evidence="2">The sequence shown here is derived from an EMBL/GenBank/DDBJ whole genome shotgun (WGS) entry which is preliminary data.</text>
</comment>
<dbReference type="Pfam" id="PF25597">
    <property type="entry name" value="SH3_retrovirus"/>
    <property type="match status" value="1"/>
</dbReference>
<organism evidence="2 3">
    <name type="scientific">Cuscuta epithymum</name>
    <dbReference type="NCBI Taxonomy" id="186058"/>
    <lineage>
        <taxon>Eukaryota</taxon>
        <taxon>Viridiplantae</taxon>
        <taxon>Streptophyta</taxon>
        <taxon>Embryophyta</taxon>
        <taxon>Tracheophyta</taxon>
        <taxon>Spermatophyta</taxon>
        <taxon>Magnoliopsida</taxon>
        <taxon>eudicotyledons</taxon>
        <taxon>Gunneridae</taxon>
        <taxon>Pentapetalae</taxon>
        <taxon>asterids</taxon>
        <taxon>lamiids</taxon>
        <taxon>Solanales</taxon>
        <taxon>Convolvulaceae</taxon>
        <taxon>Cuscuteae</taxon>
        <taxon>Cuscuta</taxon>
        <taxon>Cuscuta subgen. Cuscuta</taxon>
    </lineage>
</organism>
<dbReference type="AlphaFoldDB" id="A0AAV0DNM2"/>
<keyword evidence="3" id="KW-1185">Reference proteome</keyword>
<sequence length="124" mass="14185">MRSKVSKLDPKSIKCVFLGYSRLQKGYRCYYPSLGRYLISEDVTSFEETPFFQTNSSSSPPLELFNDEFLVYPPSKVSPSTFVQRPPPQSLLSSCMPCDYDTYYGYQCTTTIFCFASRICSLLP</sequence>
<reference evidence="2" key="1">
    <citation type="submission" date="2022-07" db="EMBL/GenBank/DDBJ databases">
        <authorList>
            <person name="Macas J."/>
            <person name="Novak P."/>
            <person name="Neumann P."/>
        </authorList>
    </citation>
    <scope>NUCLEOTIDE SEQUENCE</scope>
</reference>
<dbReference type="InterPro" id="IPR057670">
    <property type="entry name" value="SH3_retrovirus"/>
</dbReference>
<dbReference type="EMBL" id="CAMAPF010000117">
    <property type="protein sequence ID" value="CAH9102720.1"/>
    <property type="molecule type" value="Genomic_DNA"/>
</dbReference>
<accession>A0AAV0DNM2</accession>